<comment type="caution">
    <text evidence="13">The sequence shown here is derived from an EMBL/GenBank/DDBJ whole genome shotgun (WGS) entry which is preliminary data.</text>
</comment>
<organism evidence="13 14">
    <name type="scientific">Saccharopolyspora taberi</name>
    <dbReference type="NCBI Taxonomy" id="60895"/>
    <lineage>
        <taxon>Bacteria</taxon>
        <taxon>Bacillati</taxon>
        <taxon>Actinomycetota</taxon>
        <taxon>Actinomycetes</taxon>
        <taxon>Pseudonocardiales</taxon>
        <taxon>Pseudonocardiaceae</taxon>
        <taxon>Saccharopolyspora</taxon>
    </lineage>
</organism>
<dbReference type="InterPro" id="IPR028923">
    <property type="entry name" value="SAICAR_synt/ADE2_N"/>
</dbReference>
<keyword evidence="14" id="KW-1185">Reference proteome</keyword>
<dbReference type="Gene3D" id="3.30.470.20">
    <property type="entry name" value="ATP-grasp fold, B domain"/>
    <property type="match status" value="1"/>
</dbReference>
<reference evidence="13 14" key="1">
    <citation type="journal article" date="2019" name="Int. J. Syst. Evol. Microbiol.">
        <title>The Global Catalogue of Microorganisms (GCM) 10K type strain sequencing project: providing services to taxonomists for standard genome sequencing and annotation.</title>
        <authorList>
            <consortium name="The Broad Institute Genomics Platform"/>
            <consortium name="The Broad Institute Genome Sequencing Center for Infectious Disease"/>
            <person name="Wu L."/>
            <person name="Ma J."/>
        </authorList>
    </citation>
    <scope>NUCLEOTIDE SEQUENCE [LARGE SCALE GENOMIC DNA]</scope>
    <source>
        <strain evidence="13 14">JCM 9383</strain>
    </source>
</reference>
<keyword evidence="8 11" id="KW-0067">ATP-binding</keyword>
<evidence type="ECO:0000256" key="8">
    <source>
        <dbReference type="ARBA" id="ARBA00022840"/>
    </source>
</evidence>
<evidence type="ECO:0000256" key="3">
    <source>
        <dbReference type="ARBA" id="ARBA00012217"/>
    </source>
</evidence>
<protein>
    <recommendedName>
        <fullName evidence="4 11">Phosphoribosylaminoimidazole-succinocarboxamide synthase</fullName>
        <ecNumber evidence="3 11">6.3.2.6</ecNumber>
    </recommendedName>
    <alternativeName>
        <fullName evidence="9 11">SAICAR synthetase</fullName>
    </alternativeName>
</protein>
<dbReference type="Pfam" id="PF01259">
    <property type="entry name" value="SAICAR_synt"/>
    <property type="match status" value="1"/>
</dbReference>
<evidence type="ECO:0000256" key="1">
    <source>
        <dbReference type="ARBA" id="ARBA00004672"/>
    </source>
</evidence>
<dbReference type="EMBL" id="BAAAUX010000029">
    <property type="protein sequence ID" value="GAA2815164.1"/>
    <property type="molecule type" value="Genomic_DNA"/>
</dbReference>
<evidence type="ECO:0000256" key="5">
    <source>
        <dbReference type="ARBA" id="ARBA00022598"/>
    </source>
</evidence>
<keyword evidence="6 11" id="KW-0547">Nucleotide-binding</keyword>
<comment type="pathway">
    <text evidence="1 11">Purine metabolism; IMP biosynthesis via de novo pathway; 5-amino-1-(5-phospho-D-ribosyl)imidazole-4-carboxamide from 5-amino-1-(5-phospho-D-ribosyl)imidazole-4-carboxylate: step 1/2.</text>
</comment>
<dbReference type="Gene3D" id="3.30.200.20">
    <property type="entry name" value="Phosphorylase Kinase, domain 1"/>
    <property type="match status" value="1"/>
</dbReference>
<dbReference type="PROSITE" id="PS01058">
    <property type="entry name" value="SAICAR_SYNTHETASE_2"/>
    <property type="match status" value="1"/>
</dbReference>
<evidence type="ECO:0000256" key="7">
    <source>
        <dbReference type="ARBA" id="ARBA00022755"/>
    </source>
</evidence>
<dbReference type="PANTHER" id="PTHR43700">
    <property type="entry name" value="PHOSPHORIBOSYLAMINOIMIDAZOLE-SUCCINOCARBOXAMIDE SYNTHASE"/>
    <property type="match status" value="1"/>
</dbReference>
<dbReference type="CDD" id="cd01414">
    <property type="entry name" value="SAICAR_synt_Sc"/>
    <property type="match status" value="1"/>
</dbReference>
<dbReference type="PANTHER" id="PTHR43700:SF1">
    <property type="entry name" value="PHOSPHORIBOSYLAMINOIMIDAZOLE-SUCCINOCARBOXAMIDE SYNTHASE"/>
    <property type="match status" value="1"/>
</dbReference>
<evidence type="ECO:0000256" key="2">
    <source>
        <dbReference type="ARBA" id="ARBA00010190"/>
    </source>
</evidence>
<proteinExistence type="inferred from homology"/>
<evidence type="ECO:0000256" key="9">
    <source>
        <dbReference type="ARBA" id="ARBA00030409"/>
    </source>
</evidence>
<sequence>MFPVGTSPSNSASVKGCVTVAVQSGSLRARSQSVNVSVTPPVIPAPTGRCPPPMGENPGVAALADYPQIAAGKVRQLHAVDDEHLLLVASDRISAFDHVLSTPIPDKGRVLTAMSVFWFGLLGDVVANHLVAWDDPRIPAEVRGRALLVRRLEMLPVECVARGYLTGSGLADYRATGAVCGVELPAGLTESSRLPEPIFTPATKAELGQHDENVSFDAVAAEVGQQRAEQLREVTLEVYGRAAEHAESRGVILADTKFEFGVAPDGSLVIGDEVLTPDSSRFWPADAYEPGRVQESFDKQFVRDWLTSDASGWDRASDTPPPPLPDDIVAATRSRYVEAYERITGLDLADWPTGGAAA</sequence>
<evidence type="ECO:0000256" key="4">
    <source>
        <dbReference type="ARBA" id="ARBA00016460"/>
    </source>
</evidence>
<comment type="similarity">
    <text evidence="2 11">Belongs to the SAICAR synthetase family.</text>
</comment>
<dbReference type="Proteomes" id="UP001500979">
    <property type="component" value="Unassembled WGS sequence"/>
</dbReference>
<dbReference type="PROSITE" id="PS01057">
    <property type="entry name" value="SAICAR_SYNTHETASE_1"/>
    <property type="match status" value="1"/>
</dbReference>
<keyword evidence="7 11" id="KW-0658">Purine biosynthesis</keyword>
<evidence type="ECO:0000313" key="14">
    <source>
        <dbReference type="Proteomes" id="UP001500979"/>
    </source>
</evidence>
<gene>
    <name evidence="11" type="primary">purC</name>
    <name evidence="13" type="ORF">GCM10010470_58240</name>
</gene>
<feature type="domain" description="SAICAR synthetase/ADE2 N-terminal" evidence="12">
    <location>
        <begin position="69"/>
        <end position="318"/>
    </location>
</feature>
<dbReference type="EC" id="6.3.2.6" evidence="3 11"/>
<dbReference type="InterPro" id="IPR001636">
    <property type="entry name" value="SAICAR_synth"/>
</dbReference>
<dbReference type="HAMAP" id="MF_00137">
    <property type="entry name" value="SAICAR_synth"/>
    <property type="match status" value="1"/>
</dbReference>
<dbReference type="SUPFAM" id="SSF56104">
    <property type="entry name" value="SAICAR synthase-like"/>
    <property type="match status" value="1"/>
</dbReference>
<evidence type="ECO:0000256" key="11">
    <source>
        <dbReference type="HAMAP-Rule" id="MF_00137"/>
    </source>
</evidence>
<dbReference type="NCBIfam" id="TIGR00081">
    <property type="entry name" value="purC"/>
    <property type="match status" value="1"/>
</dbReference>
<keyword evidence="5 11" id="KW-0436">Ligase</keyword>
<evidence type="ECO:0000259" key="12">
    <source>
        <dbReference type="Pfam" id="PF01259"/>
    </source>
</evidence>
<accession>A0ABN3VN06</accession>
<evidence type="ECO:0000313" key="13">
    <source>
        <dbReference type="EMBL" id="GAA2815164.1"/>
    </source>
</evidence>
<evidence type="ECO:0000256" key="6">
    <source>
        <dbReference type="ARBA" id="ARBA00022741"/>
    </source>
</evidence>
<name>A0ABN3VN06_9PSEU</name>
<evidence type="ECO:0000256" key="10">
    <source>
        <dbReference type="ARBA" id="ARBA00048475"/>
    </source>
</evidence>
<dbReference type="NCBIfam" id="NF010568">
    <property type="entry name" value="PRK13961.1"/>
    <property type="match status" value="1"/>
</dbReference>
<comment type="catalytic activity">
    <reaction evidence="10 11">
        <text>5-amino-1-(5-phospho-D-ribosyl)imidazole-4-carboxylate + L-aspartate + ATP = (2S)-2-[5-amino-1-(5-phospho-beta-D-ribosyl)imidazole-4-carboxamido]succinate + ADP + phosphate + 2 H(+)</text>
        <dbReference type="Rhea" id="RHEA:22628"/>
        <dbReference type="ChEBI" id="CHEBI:15378"/>
        <dbReference type="ChEBI" id="CHEBI:29991"/>
        <dbReference type="ChEBI" id="CHEBI:30616"/>
        <dbReference type="ChEBI" id="CHEBI:43474"/>
        <dbReference type="ChEBI" id="CHEBI:58443"/>
        <dbReference type="ChEBI" id="CHEBI:77657"/>
        <dbReference type="ChEBI" id="CHEBI:456216"/>
        <dbReference type="EC" id="6.3.2.6"/>
    </reaction>
</comment>
<dbReference type="InterPro" id="IPR018236">
    <property type="entry name" value="SAICAR_synthetase_CS"/>
</dbReference>